<dbReference type="NCBIfam" id="TIGR02614">
    <property type="entry name" value="ftsW"/>
    <property type="match status" value="1"/>
</dbReference>
<dbReference type="Proteomes" id="UP000538292">
    <property type="component" value="Unassembled WGS sequence"/>
</dbReference>
<dbReference type="GO" id="GO:0032153">
    <property type="term" value="C:cell division site"/>
    <property type="evidence" value="ECO:0007669"/>
    <property type="project" value="TreeGrafter"/>
</dbReference>
<dbReference type="Pfam" id="PF01098">
    <property type="entry name" value="FTSW_RODA_SPOVE"/>
    <property type="match status" value="1"/>
</dbReference>
<evidence type="ECO:0000256" key="6">
    <source>
        <dbReference type="ARBA" id="ARBA00023136"/>
    </source>
</evidence>
<sequence length="380" mass="41900">MKRGKPDFWLILLTFLLSGFGLVMVFSASYFNGYTDPDINDSYYYFRKQLLFALIGLFLFFFISNIPYYKYRKWAAPILLICLILLILVPLIGLVRNGAQRWLGFGSLSFQPSELVKLGMIIYISYIMEKKQPLLDQFRRGLLPPLIVLGVISILLMIQPHFSAIVIILGTCFTIIFCAGARLKHLFLLVLSGIPVLIGIMLLGDYRVDRIQSLLNPLSDPTGNGYQIMQSLMAIGPGGLTGVGLGKSIQKLAYLPEAHTDFIFSILSEELGFIGGVTLIVLFVLLIARGILIAVQAPNQFGTLLATGIVTLIAIESIFNLGVVTALLPVTGVPLPLISYGGTALVFKLISLGILLNISRYRTVKSKARRSSSNVHPVRL</sequence>
<evidence type="ECO:0000256" key="7">
    <source>
        <dbReference type="SAM" id="Phobius"/>
    </source>
</evidence>
<organism evidence="8 9">
    <name type="scientific">Thermoactinomyces mirandus</name>
    <dbReference type="NCBI Taxonomy" id="2756294"/>
    <lineage>
        <taxon>Bacteria</taxon>
        <taxon>Bacillati</taxon>
        <taxon>Bacillota</taxon>
        <taxon>Bacilli</taxon>
        <taxon>Bacillales</taxon>
        <taxon>Thermoactinomycetaceae</taxon>
        <taxon>Thermoactinomyces</taxon>
    </lineage>
</organism>
<dbReference type="GO" id="GO:0008360">
    <property type="term" value="P:regulation of cell shape"/>
    <property type="evidence" value="ECO:0007669"/>
    <property type="project" value="UniProtKB-KW"/>
</dbReference>
<protein>
    <submittedName>
        <fullName evidence="8">Putative lipid II flippase FtsW</fullName>
    </submittedName>
</protein>
<dbReference type="GO" id="GO:0005886">
    <property type="term" value="C:plasma membrane"/>
    <property type="evidence" value="ECO:0007669"/>
    <property type="project" value="UniProtKB-SubCell"/>
</dbReference>
<feature type="transmembrane region" description="Helical" evidence="7">
    <location>
        <begin position="50"/>
        <end position="69"/>
    </location>
</feature>
<evidence type="ECO:0000256" key="3">
    <source>
        <dbReference type="ARBA" id="ARBA00022692"/>
    </source>
</evidence>
<feature type="transmembrane region" description="Helical" evidence="7">
    <location>
        <begin position="271"/>
        <end position="292"/>
    </location>
</feature>
<keyword evidence="5 7" id="KW-1133">Transmembrane helix</keyword>
<dbReference type="RefSeq" id="WP_181741369.1">
    <property type="nucleotide sequence ID" value="NZ_JACEOL010000039.1"/>
</dbReference>
<reference evidence="8 9" key="1">
    <citation type="submission" date="2020-07" db="EMBL/GenBank/DDBJ databases">
        <title>Thermoactinomyces phylogeny.</title>
        <authorList>
            <person name="Dunlap C."/>
        </authorList>
    </citation>
    <scope>NUCLEOTIDE SEQUENCE [LARGE SCALE GENOMIC DNA]</scope>
    <source>
        <strain evidence="8 9">AMNI-1</strain>
    </source>
</reference>
<feature type="transmembrane region" description="Helical" evidence="7">
    <location>
        <begin position="7"/>
        <end position="30"/>
    </location>
</feature>
<dbReference type="GO" id="GO:0015648">
    <property type="term" value="F:lipid-linked peptidoglycan transporter activity"/>
    <property type="evidence" value="ECO:0007669"/>
    <property type="project" value="TreeGrafter"/>
</dbReference>
<gene>
    <name evidence="8" type="primary">ftsW</name>
    <name evidence="8" type="ORF">H2C83_12545</name>
</gene>
<evidence type="ECO:0000256" key="4">
    <source>
        <dbReference type="ARBA" id="ARBA00022960"/>
    </source>
</evidence>
<keyword evidence="3 7" id="KW-0812">Transmembrane</keyword>
<evidence type="ECO:0000256" key="5">
    <source>
        <dbReference type="ARBA" id="ARBA00022989"/>
    </source>
</evidence>
<feature type="transmembrane region" description="Helical" evidence="7">
    <location>
        <begin position="162"/>
        <end position="179"/>
    </location>
</feature>
<dbReference type="InterPro" id="IPR001182">
    <property type="entry name" value="FtsW/RodA"/>
</dbReference>
<dbReference type="InterPro" id="IPR013437">
    <property type="entry name" value="FtsW"/>
</dbReference>
<dbReference type="PANTHER" id="PTHR30474">
    <property type="entry name" value="CELL CYCLE PROTEIN"/>
    <property type="match status" value="1"/>
</dbReference>
<dbReference type="PANTHER" id="PTHR30474:SF13">
    <property type="entry name" value="STAGE V SPORULATION PROTEIN E"/>
    <property type="match status" value="1"/>
</dbReference>
<keyword evidence="4" id="KW-0133">Cell shape</keyword>
<keyword evidence="6 7" id="KW-0472">Membrane</keyword>
<comment type="caution">
    <text evidence="8">The sequence shown here is derived from an EMBL/GenBank/DDBJ whole genome shotgun (WGS) entry which is preliminary data.</text>
</comment>
<comment type="subcellular location">
    <subcellularLocation>
        <location evidence="1">Cell membrane</location>
        <topology evidence="1">Multi-pass membrane protein</topology>
    </subcellularLocation>
</comment>
<name>A0A7W1XTW4_9BACL</name>
<keyword evidence="2" id="KW-1003">Cell membrane</keyword>
<feature type="transmembrane region" description="Helical" evidence="7">
    <location>
        <begin position="304"/>
        <end position="331"/>
    </location>
</feature>
<dbReference type="AlphaFoldDB" id="A0A7W1XTW4"/>
<feature type="transmembrane region" description="Helical" evidence="7">
    <location>
        <begin position="337"/>
        <end position="358"/>
    </location>
</feature>
<feature type="transmembrane region" description="Helical" evidence="7">
    <location>
        <begin position="186"/>
        <end position="204"/>
    </location>
</feature>
<dbReference type="EMBL" id="JACEOL010000039">
    <property type="protein sequence ID" value="MBA4603131.1"/>
    <property type="molecule type" value="Genomic_DNA"/>
</dbReference>
<dbReference type="GO" id="GO:0009252">
    <property type="term" value="P:peptidoglycan biosynthetic process"/>
    <property type="evidence" value="ECO:0007669"/>
    <property type="project" value="InterPro"/>
</dbReference>
<dbReference type="GO" id="GO:0051301">
    <property type="term" value="P:cell division"/>
    <property type="evidence" value="ECO:0007669"/>
    <property type="project" value="InterPro"/>
</dbReference>
<feature type="transmembrane region" description="Helical" evidence="7">
    <location>
        <begin position="138"/>
        <end position="156"/>
    </location>
</feature>
<proteinExistence type="predicted"/>
<keyword evidence="9" id="KW-1185">Reference proteome</keyword>
<feature type="transmembrane region" description="Helical" evidence="7">
    <location>
        <begin position="102"/>
        <end position="126"/>
    </location>
</feature>
<accession>A0A7W1XTW4</accession>
<evidence type="ECO:0000313" key="9">
    <source>
        <dbReference type="Proteomes" id="UP000538292"/>
    </source>
</evidence>
<evidence type="ECO:0000256" key="1">
    <source>
        <dbReference type="ARBA" id="ARBA00004651"/>
    </source>
</evidence>
<evidence type="ECO:0000256" key="2">
    <source>
        <dbReference type="ARBA" id="ARBA00022475"/>
    </source>
</evidence>
<evidence type="ECO:0000313" key="8">
    <source>
        <dbReference type="EMBL" id="MBA4603131.1"/>
    </source>
</evidence>
<feature type="transmembrane region" description="Helical" evidence="7">
    <location>
        <begin position="76"/>
        <end position="96"/>
    </location>
</feature>